<feature type="compositionally biased region" description="Polar residues" evidence="1">
    <location>
        <begin position="313"/>
        <end position="324"/>
    </location>
</feature>
<dbReference type="OrthoDB" id="1112573at2759"/>
<name>A0A9W3C6V6_RAPSA</name>
<dbReference type="InterPro" id="IPR000477">
    <property type="entry name" value="RT_dom"/>
</dbReference>
<dbReference type="GO" id="GO:0003824">
    <property type="term" value="F:catalytic activity"/>
    <property type="evidence" value="ECO:0007669"/>
    <property type="project" value="InterPro"/>
</dbReference>
<feature type="compositionally biased region" description="Basic and acidic residues" evidence="1">
    <location>
        <begin position="64"/>
        <end position="93"/>
    </location>
</feature>
<accession>A0A9W3C6V6</accession>
<feature type="compositionally biased region" description="Basic and acidic residues" evidence="1">
    <location>
        <begin position="249"/>
        <end position="265"/>
    </location>
</feature>
<dbReference type="Pfam" id="PF03372">
    <property type="entry name" value="Exo_endo_phos"/>
    <property type="match status" value="1"/>
</dbReference>
<sequence length="1059" mass="119860">MEIETPNDDITEVELEYIKIEKHCFSCFSLFHEESDCPHLPPHAPPPKDRVLGITQSIALQRIEAEKRRHDDRRGYRRPDDNRANSRPDDARVTSRPHHMSSSQSVRDRAPVGRPYPRVDDHRRDHSNLSRTAHPHFEHHRYGAPSVQYRVVEKNRLSSGSSAPHLNSVNQSRRAENNGINLSGHNEVEQQINSRRDFTPVRNLSDRLKSPVAEDDARLSDSRNEITPSRNLQSRIEIPATRGVHTHSGSRERRSALERLSEPSMRKPPSFESGRLQLNEGLVEAEAQTEHMEMEIQTQEPATASVVQRVNDSSTRASKRTGTSIPMAPQSKSLGKRKVVSRRKSLQFPHYFSIPPDGLSGGLSLLWTEDTDITILESSPNLIDTRIVHKGVTSYVSFIYGSPATENRVAYWSKLHSIGQGRDAPWLLTGDFNDILNNAEKVGGPTRPEGSFSAFRSFVAQNGLWDLKHTGEQLSWRGNRHTHFIRSRLDRVMSNCDWAEAFPFGRCRYLRFEGSDHRPLLTYFNSERQKKTRSLQNQDALEAALSSDTPDQTRIDEINATLQKAYIEEEQFWLQRSRIQWLKQGDRNTGFFHAATRARRVINAIPVLEDVQGGAVYEEQDITRVISDYFSQIFKTNGNDSFEQIQGLLCSKVTPEMNSMLTSIPSDSEIREAVMSINGNKASGPDGFSATFYQSYWHIVGAEVIRDVREFFTSSILDPRQNETHRLRPLLPCLISDTQSAFVSGRAISDNVLITHETLHYLRTSEATKRCSMAVKTDMSKAFDRIEWSFVREGLVKPSRGLRQGDPLSPHIFILCTEVLSALCNRGQSDGSLPGVRVARSSPAINHLLFADDTMFFCKSKPPCVSALMKILSIYEQVSGQRINPQKLAITFSAKTPAAVRDRVKQSLEIYSEGGVGKYLGLPEHFGRRKRDIFASILDRIRQKAHSWSAKCLSGAGKQVMLKSVLSAMPCHAMSSFKLPLSLCKQIQSLLTRFWWDANPDKKKMCWVAWDTLTLPKYAGGLGFRDIEIFNEALLTKIGWRLLKEPNSLLAHVLLGKYA</sequence>
<feature type="compositionally biased region" description="Basic and acidic residues" evidence="1">
    <location>
        <begin position="194"/>
        <end position="209"/>
    </location>
</feature>
<feature type="compositionally biased region" description="Polar residues" evidence="1">
    <location>
        <begin position="158"/>
        <end position="193"/>
    </location>
</feature>
<reference evidence="4" key="1">
    <citation type="journal article" date="2019" name="Database">
        <title>The radish genome database (RadishGD): an integrated information resource for radish genomics.</title>
        <authorList>
            <person name="Yu H.J."/>
            <person name="Baek S."/>
            <person name="Lee Y.J."/>
            <person name="Cho A."/>
            <person name="Mun J.H."/>
        </authorList>
    </citation>
    <scope>NUCLEOTIDE SEQUENCE [LARGE SCALE GENOMIC DNA]</scope>
    <source>
        <strain evidence="4">cv. WK10039</strain>
    </source>
</reference>
<feature type="region of interest" description="Disordered" evidence="1">
    <location>
        <begin position="158"/>
        <end position="273"/>
    </location>
</feature>
<dbReference type="Proteomes" id="UP000504610">
    <property type="component" value="Chromosome 7"/>
</dbReference>
<feature type="region of interest" description="Disordered" evidence="1">
    <location>
        <begin position="313"/>
        <end position="339"/>
    </location>
</feature>
<dbReference type="AlphaFoldDB" id="A0A9W3C6V6"/>
<dbReference type="InterPro" id="IPR036691">
    <property type="entry name" value="Endo/exonu/phosph_ase_sf"/>
</dbReference>
<keyword evidence="4" id="KW-1185">Reference proteome</keyword>
<dbReference type="PANTHER" id="PTHR33116:SF86">
    <property type="entry name" value="REVERSE TRANSCRIPTASE DOMAIN-CONTAINING PROTEIN"/>
    <property type="match status" value="1"/>
</dbReference>
<evidence type="ECO:0000259" key="2">
    <source>
        <dbReference type="Pfam" id="PF00078"/>
    </source>
</evidence>
<dbReference type="KEGG" id="rsz:130498004"/>
<evidence type="ECO:0000313" key="5">
    <source>
        <dbReference type="RefSeq" id="XP_056847311.1"/>
    </source>
</evidence>
<gene>
    <name evidence="5" type="primary">LOC130498004</name>
</gene>
<feature type="region of interest" description="Disordered" evidence="1">
    <location>
        <begin position="64"/>
        <end position="145"/>
    </location>
</feature>
<dbReference type="GeneID" id="130498004"/>
<evidence type="ECO:0000256" key="1">
    <source>
        <dbReference type="SAM" id="MobiDB-lite"/>
    </source>
</evidence>
<dbReference type="PANTHER" id="PTHR33116">
    <property type="entry name" value="REVERSE TRANSCRIPTASE ZINC-BINDING DOMAIN-CONTAINING PROTEIN-RELATED-RELATED"/>
    <property type="match status" value="1"/>
</dbReference>
<protein>
    <submittedName>
        <fullName evidence="5">Uncharacterized protein LOC130498004</fullName>
    </submittedName>
</protein>
<feature type="compositionally biased region" description="Polar residues" evidence="1">
    <location>
        <begin position="225"/>
        <end position="234"/>
    </location>
</feature>
<dbReference type="SUPFAM" id="SSF56219">
    <property type="entry name" value="DNase I-like"/>
    <property type="match status" value="1"/>
</dbReference>
<evidence type="ECO:0000259" key="3">
    <source>
        <dbReference type="Pfam" id="PF03372"/>
    </source>
</evidence>
<organism evidence="4 5">
    <name type="scientific">Raphanus sativus</name>
    <name type="common">Radish</name>
    <name type="synonym">Raphanus raphanistrum var. sativus</name>
    <dbReference type="NCBI Taxonomy" id="3726"/>
    <lineage>
        <taxon>Eukaryota</taxon>
        <taxon>Viridiplantae</taxon>
        <taxon>Streptophyta</taxon>
        <taxon>Embryophyta</taxon>
        <taxon>Tracheophyta</taxon>
        <taxon>Spermatophyta</taxon>
        <taxon>Magnoliopsida</taxon>
        <taxon>eudicotyledons</taxon>
        <taxon>Gunneridae</taxon>
        <taxon>Pentapetalae</taxon>
        <taxon>rosids</taxon>
        <taxon>malvids</taxon>
        <taxon>Brassicales</taxon>
        <taxon>Brassicaceae</taxon>
        <taxon>Brassiceae</taxon>
        <taxon>Raphanus</taxon>
    </lineage>
</organism>
<dbReference type="CDD" id="cd01650">
    <property type="entry name" value="RT_nLTR_like"/>
    <property type="match status" value="1"/>
</dbReference>
<dbReference type="Pfam" id="PF00078">
    <property type="entry name" value="RVT_1"/>
    <property type="match status" value="1"/>
</dbReference>
<feature type="compositionally biased region" description="Basic and acidic residues" evidence="1">
    <location>
        <begin position="106"/>
        <end position="128"/>
    </location>
</feature>
<feature type="domain" description="Reverse transcriptase" evidence="2">
    <location>
        <begin position="725"/>
        <end position="892"/>
    </location>
</feature>
<dbReference type="RefSeq" id="XP_056847311.1">
    <property type="nucleotide sequence ID" value="XM_056991331.1"/>
</dbReference>
<dbReference type="Gene3D" id="3.60.10.10">
    <property type="entry name" value="Endonuclease/exonuclease/phosphatase"/>
    <property type="match status" value="1"/>
</dbReference>
<reference evidence="5" key="2">
    <citation type="submission" date="2025-08" db="UniProtKB">
        <authorList>
            <consortium name="RefSeq"/>
        </authorList>
    </citation>
    <scope>IDENTIFICATION</scope>
    <source>
        <tissue evidence="5">Leaf</tissue>
    </source>
</reference>
<feature type="domain" description="Endonuclease/exonuclease/phosphatase" evidence="3">
    <location>
        <begin position="348"/>
        <end position="517"/>
    </location>
</feature>
<proteinExistence type="predicted"/>
<evidence type="ECO:0000313" key="4">
    <source>
        <dbReference type="Proteomes" id="UP000504610"/>
    </source>
</evidence>
<dbReference type="InterPro" id="IPR005135">
    <property type="entry name" value="Endo/exonuclease/phosphatase"/>
</dbReference>
<feature type="compositionally biased region" description="Basic and acidic residues" evidence="1">
    <location>
        <begin position="215"/>
        <end position="224"/>
    </location>
</feature>